<keyword evidence="6" id="KW-0695">RNA-directed DNA polymerase</keyword>
<dbReference type="PANTHER" id="PTHR37984">
    <property type="entry name" value="PROTEIN CBG26694"/>
    <property type="match status" value="1"/>
</dbReference>
<evidence type="ECO:0000259" key="10">
    <source>
        <dbReference type="PROSITE" id="PS50994"/>
    </source>
</evidence>
<dbReference type="FunFam" id="3.30.70.270:FF:000020">
    <property type="entry name" value="Transposon Tf2-6 polyprotein-like Protein"/>
    <property type="match status" value="1"/>
</dbReference>
<keyword evidence="1" id="KW-0808">Transferase</keyword>
<keyword evidence="12" id="KW-1185">Reference proteome</keyword>
<evidence type="ECO:0000259" key="9">
    <source>
        <dbReference type="PROSITE" id="PS50158"/>
    </source>
</evidence>
<evidence type="ECO:0000256" key="7">
    <source>
        <dbReference type="PROSITE-ProRule" id="PRU00047"/>
    </source>
</evidence>
<evidence type="ECO:0000256" key="6">
    <source>
        <dbReference type="ARBA" id="ARBA00022918"/>
    </source>
</evidence>
<dbReference type="FunFam" id="1.10.340.70:FF:000001">
    <property type="entry name" value="Retrovirus-related Pol polyprotein from transposon gypsy-like Protein"/>
    <property type="match status" value="1"/>
</dbReference>
<dbReference type="CDD" id="cd01647">
    <property type="entry name" value="RT_LTR"/>
    <property type="match status" value="1"/>
</dbReference>
<keyword evidence="4" id="KW-0255">Endonuclease</keyword>
<dbReference type="Pfam" id="PF00078">
    <property type="entry name" value="RVT_1"/>
    <property type="match status" value="1"/>
</dbReference>
<dbReference type="FunFam" id="3.10.20.370:FF:000001">
    <property type="entry name" value="Retrovirus-related Pol polyprotein from transposon 17.6-like protein"/>
    <property type="match status" value="1"/>
</dbReference>
<dbReference type="Gene3D" id="1.10.340.70">
    <property type="match status" value="1"/>
</dbReference>
<dbReference type="PROSITE" id="PS50158">
    <property type="entry name" value="ZF_CCHC"/>
    <property type="match status" value="1"/>
</dbReference>
<keyword evidence="5" id="KW-0378">Hydrolase</keyword>
<dbReference type="FunFam" id="3.30.420.10:FF:000032">
    <property type="entry name" value="Retrovirus-related Pol polyprotein from transposon 297-like Protein"/>
    <property type="match status" value="1"/>
</dbReference>
<keyword evidence="2" id="KW-0548">Nucleotidyltransferase</keyword>
<evidence type="ECO:0000313" key="12">
    <source>
        <dbReference type="Proteomes" id="UP000735302"/>
    </source>
</evidence>
<feature type="compositionally biased region" description="Polar residues" evidence="8">
    <location>
        <begin position="76"/>
        <end position="85"/>
    </location>
</feature>
<dbReference type="CDD" id="cd09274">
    <property type="entry name" value="RNase_HI_RT_Ty3"/>
    <property type="match status" value="1"/>
</dbReference>
<dbReference type="Pfam" id="PF17921">
    <property type="entry name" value="Integrase_H2C2"/>
    <property type="match status" value="1"/>
</dbReference>
<feature type="region of interest" description="Disordered" evidence="8">
    <location>
        <begin position="33"/>
        <end position="92"/>
    </location>
</feature>
<evidence type="ECO:0000256" key="2">
    <source>
        <dbReference type="ARBA" id="ARBA00022695"/>
    </source>
</evidence>
<sequence length="1264" mass="141698">MDTDLCEKLATMAEKLRIPEAERFKWVKEEIERAERKEKEEKEREERKEKEDRDRDERAAERAMKIELKKLEQKSDNGSTGSKSILGSRPKIPPFNIKEDEIDLFLERFEKQAQFLQWEKTVLLSLDPKSANDYDAVKDALLLRFNCSECRAPKSNTVGHRAQSTMDGQREGVTCYNCGGRGHVRSQCHTQRRNRSNTRKGNTANVAIDFVPITDQPTCSTGVIDRNGSIVLHNAFLNGKKCTLLRDSGCTCVGVRKSLVPHDSYTGKTVKVRTFLGQLESVSTAIIHLDSNFFTGNVEACVLPDPVSDVILGNIIGVDNGCNTVVEPVATPAVTRAQSKKEAGTMPERSPPVQNQNLSLSHVTDLSHEQANDSSLQSWLSAVGRPPVRGVSFVVEDGILFREFRSPSFYKKTLVVPLSWRREVLSAAHDSPLSGHSGFRKTLANVQSQFSWPGLTKDIQSFVRSCHTCQIKAHVGRDRPAPLQCMPSMVESFQRVVIDLIGPLPCTEDKNMYVLSLIDLATRWAEMVPLHSITAPNVAEGLFSIFSRVGFPIEIQSDRGSQFMSELFAEFTKLAGIKHLFSTPYHPQTNGVVERLHATIKAMLRKLSAHNPAEWDRYLSAVLFAYRQQPHSSAGFSPFFLLFGRTPRGPMGMLRDAMTDKEAPCDKFLKFHYIQDLHKRMEEAHVLAQQNVDKVALATQERQNPKSRLKTFSPGDDVLVLLPDAANKMTLSLRGPFKVLKKVTRVVYSVDMNGKANSFHVNLLRKYYNRNGFEELSSQAALICPSESDMLHSSSSETGLVSSVADLELLSDGTESIDRILDACPTAIINEEDGSELGCEMPTVPPTQVKSEVEISPNLSPSQLADVHEVLDEFADVITSRPDHTKTVEHVIRLRSDTIVRTKPYPIPFAAQAFVEAEVRSLLELGVIERSTSPYCSPIVLAYWQIPVHQSCRHYTAFQTPLGLMQWTKLPFGLMTGPATFIQLMRLVLADMKSVDCYFDDTLLHTSNWSQHIEGLRCLLSTLRRHGLTVNPKKLVIAKPSVEFLGHKVAGGTMSPLPQKIDKIIQLQAPSTKKNLRSLLGLVSYYRSFVPDFATLTKPMTDLLRKGTPERIHWSKECQASFEAIKRALSTQPILIIADGQEVFIVRSDASNYGIGAALLQMRDGIFRPCKYASRKLLPRETRYSTIERECLAIIYAVGQFYKYLALRSFILESDHKPLLFLKSGKAKNSRLLRWSLALQDFSFTIRAIPGSSNYHADVLSRLC</sequence>
<dbReference type="InterPro" id="IPR043502">
    <property type="entry name" value="DNA/RNA_pol_sf"/>
</dbReference>
<dbReference type="GO" id="GO:0015074">
    <property type="term" value="P:DNA integration"/>
    <property type="evidence" value="ECO:0007669"/>
    <property type="project" value="InterPro"/>
</dbReference>
<dbReference type="PANTHER" id="PTHR37984:SF5">
    <property type="entry name" value="PROTEIN NYNRIN-LIKE"/>
    <property type="match status" value="1"/>
</dbReference>
<keyword evidence="7" id="KW-0862">Zinc</keyword>
<dbReference type="InterPro" id="IPR041373">
    <property type="entry name" value="RT_RNaseH"/>
</dbReference>
<feature type="domain" description="CCHC-type" evidence="9">
    <location>
        <begin position="175"/>
        <end position="188"/>
    </location>
</feature>
<dbReference type="SMART" id="SM00343">
    <property type="entry name" value="ZnF_C2HC"/>
    <property type="match status" value="1"/>
</dbReference>
<dbReference type="Gene3D" id="3.10.10.10">
    <property type="entry name" value="HIV Type 1 Reverse Transcriptase, subunit A, domain 1"/>
    <property type="match status" value="2"/>
</dbReference>
<dbReference type="Proteomes" id="UP000735302">
    <property type="component" value="Unassembled WGS sequence"/>
</dbReference>
<dbReference type="GO" id="GO:0008270">
    <property type="term" value="F:zinc ion binding"/>
    <property type="evidence" value="ECO:0007669"/>
    <property type="project" value="UniProtKB-KW"/>
</dbReference>
<dbReference type="GO" id="GO:0004519">
    <property type="term" value="F:endonuclease activity"/>
    <property type="evidence" value="ECO:0007669"/>
    <property type="project" value="UniProtKB-KW"/>
</dbReference>
<keyword evidence="7" id="KW-0863">Zinc-finger</keyword>
<dbReference type="SUPFAM" id="SSF56672">
    <property type="entry name" value="DNA/RNA polymerases"/>
    <property type="match status" value="1"/>
</dbReference>
<dbReference type="GO" id="GO:0016787">
    <property type="term" value="F:hydrolase activity"/>
    <property type="evidence" value="ECO:0007669"/>
    <property type="project" value="UniProtKB-KW"/>
</dbReference>
<organism evidence="11 12">
    <name type="scientific">Plakobranchus ocellatus</name>
    <dbReference type="NCBI Taxonomy" id="259542"/>
    <lineage>
        <taxon>Eukaryota</taxon>
        <taxon>Metazoa</taxon>
        <taxon>Spiralia</taxon>
        <taxon>Lophotrochozoa</taxon>
        <taxon>Mollusca</taxon>
        <taxon>Gastropoda</taxon>
        <taxon>Heterobranchia</taxon>
        <taxon>Euthyneura</taxon>
        <taxon>Panpulmonata</taxon>
        <taxon>Sacoglossa</taxon>
        <taxon>Placobranchoidea</taxon>
        <taxon>Plakobranchidae</taxon>
        <taxon>Plakobranchus</taxon>
    </lineage>
</organism>
<dbReference type="Pfam" id="PF17917">
    <property type="entry name" value="RT_RNaseH"/>
    <property type="match status" value="1"/>
</dbReference>
<comment type="caution">
    <text evidence="11">The sequence shown here is derived from an EMBL/GenBank/DDBJ whole genome shotgun (WGS) entry which is preliminary data.</text>
</comment>
<name>A0AAV4DQ82_9GAST</name>
<dbReference type="Gene3D" id="3.30.420.10">
    <property type="entry name" value="Ribonuclease H-like superfamily/Ribonuclease H"/>
    <property type="match status" value="1"/>
</dbReference>
<feature type="domain" description="Integrase catalytic" evidence="10">
    <location>
        <begin position="483"/>
        <end position="646"/>
    </location>
</feature>
<accession>A0AAV4DQ82</accession>
<evidence type="ECO:0008006" key="13">
    <source>
        <dbReference type="Google" id="ProtNLM"/>
    </source>
</evidence>
<dbReference type="InterPro" id="IPR000477">
    <property type="entry name" value="RT_dom"/>
</dbReference>
<reference evidence="11 12" key="1">
    <citation type="journal article" date="2021" name="Elife">
        <title>Chloroplast acquisition without the gene transfer in kleptoplastic sea slugs, Plakobranchus ocellatus.</title>
        <authorList>
            <person name="Maeda T."/>
            <person name="Takahashi S."/>
            <person name="Yoshida T."/>
            <person name="Shimamura S."/>
            <person name="Takaki Y."/>
            <person name="Nagai Y."/>
            <person name="Toyoda A."/>
            <person name="Suzuki Y."/>
            <person name="Arimoto A."/>
            <person name="Ishii H."/>
            <person name="Satoh N."/>
            <person name="Nishiyama T."/>
            <person name="Hasebe M."/>
            <person name="Maruyama T."/>
            <person name="Minagawa J."/>
            <person name="Obokata J."/>
            <person name="Shigenobu S."/>
        </authorList>
    </citation>
    <scope>NUCLEOTIDE SEQUENCE [LARGE SCALE GENOMIC DNA]</scope>
</reference>
<evidence type="ECO:0000256" key="4">
    <source>
        <dbReference type="ARBA" id="ARBA00022759"/>
    </source>
</evidence>
<dbReference type="EMBL" id="BLXT01008186">
    <property type="protein sequence ID" value="GFO46473.1"/>
    <property type="molecule type" value="Genomic_DNA"/>
</dbReference>
<dbReference type="InterPro" id="IPR036397">
    <property type="entry name" value="RNaseH_sf"/>
</dbReference>
<dbReference type="GO" id="GO:0003964">
    <property type="term" value="F:RNA-directed DNA polymerase activity"/>
    <property type="evidence" value="ECO:0007669"/>
    <property type="project" value="UniProtKB-KW"/>
</dbReference>
<evidence type="ECO:0000313" key="11">
    <source>
        <dbReference type="EMBL" id="GFO46473.1"/>
    </source>
</evidence>
<dbReference type="PROSITE" id="PS50994">
    <property type="entry name" value="INTEGRASE"/>
    <property type="match status" value="1"/>
</dbReference>
<protein>
    <recommendedName>
        <fullName evidence="13">Reverse transcriptase</fullName>
    </recommendedName>
</protein>
<dbReference type="GO" id="GO:0003676">
    <property type="term" value="F:nucleic acid binding"/>
    <property type="evidence" value="ECO:0007669"/>
    <property type="project" value="InterPro"/>
</dbReference>
<dbReference type="AlphaFoldDB" id="A0AAV4DQ82"/>
<proteinExistence type="predicted"/>
<gene>
    <name evidence="11" type="ORF">PoB_007297800</name>
</gene>
<keyword evidence="7" id="KW-0479">Metal-binding</keyword>
<dbReference type="InterPro" id="IPR001878">
    <property type="entry name" value="Znf_CCHC"/>
</dbReference>
<evidence type="ECO:0000256" key="5">
    <source>
        <dbReference type="ARBA" id="ARBA00022801"/>
    </source>
</evidence>
<dbReference type="InterPro" id="IPR041588">
    <property type="entry name" value="Integrase_H2C2"/>
</dbReference>
<evidence type="ECO:0000256" key="1">
    <source>
        <dbReference type="ARBA" id="ARBA00022679"/>
    </source>
</evidence>
<keyword evidence="3" id="KW-0540">Nuclease</keyword>
<dbReference type="InterPro" id="IPR043128">
    <property type="entry name" value="Rev_trsase/Diguanyl_cyclase"/>
</dbReference>
<feature type="compositionally biased region" description="Basic and acidic residues" evidence="8">
    <location>
        <begin position="33"/>
        <end position="75"/>
    </location>
</feature>
<dbReference type="InterPro" id="IPR012337">
    <property type="entry name" value="RNaseH-like_sf"/>
</dbReference>
<dbReference type="InterPro" id="IPR001584">
    <property type="entry name" value="Integrase_cat-core"/>
</dbReference>
<evidence type="ECO:0000256" key="3">
    <source>
        <dbReference type="ARBA" id="ARBA00022722"/>
    </source>
</evidence>
<evidence type="ECO:0000256" key="8">
    <source>
        <dbReference type="SAM" id="MobiDB-lite"/>
    </source>
</evidence>
<dbReference type="Gene3D" id="3.30.70.270">
    <property type="match status" value="2"/>
</dbReference>
<dbReference type="Pfam" id="PF00665">
    <property type="entry name" value="rve"/>
    <property type="match status" value="1"/>
</dbReference>
<dbReference type="SUPFAM" id="SSF53098">
    <property type="entry name" value="Ribonuclease H-like"/>
    <property type="match status" value="1"/>
</dbReference>
<dbReference type="InterPro" id="IPR050951">
    <property type="entry name" value="Retrovirus_Pol_polyprotein"/>
</dbReference>
<feature type="region of interest" description="Disordered" evidence="8">
    <location>
        <begin position="336"/>
        <end position="356"/>
    </location>
</feature>